<dbReference type="GeneID" id="117571541"/>
<evidence type="ECO:0000313" key="5">
    <source>
        <dbReference type="Proteomes" id="UP000515160"/>
    </source>
</evidence>
<dbReference type="GO" id="GO:0030414">
    <property type="term" value="F:peptidase inhibitor activity"/>
    <property type="evidence" value="ECO:0007669"/>
    <property type="project" value="UniProtKB-KW"/>
</dbReference>
<dbReference type="SUPFAM" id="SSF57567">
    <property type="entry name" value="Serine protease inhibitors"/>
    <property type="match status" value="1"/>
</dbReference>
<dbReference type="InterPro" id="IPR002919">
    <property type="entry name" value="TIL_dom"/>
</dbReference>
<evidence type="ECO:0000256" key="2">
    <source>
        <dbReference type="ARBA" id="ARBA00023157"/>
    </source>
</evidence>
<dbReference type="Proteomes" id="UP000515160">
    <property type="component" value="Chromosome 3"/>
</dbReference>
<sequence length="122" mass="14015">MFRLLQQLPLLLLLCWWLNYSTLADEVYETLHHYTNPEPDRKNFIWNPFPGFCGRNATAVNCGGVCPETCAYKSLKCLPHCGVPCVCRSGYVFSESLLKCILRSDCPTNVQQQEVQTHRVFQ</sequence>
<dbReference type="OrthoDB" id="671595at2759"/>
<feature type="domain" description="TIL" evidence="4">
    <location>
        <begin position="53"/>
        <end position="106"/>
    </location>
</feature>
<reference evidence="6" key="1">
    <citation type="submission" date="2025-08" db="UniProtKB">
        <authorList>
            <consortium name="RefSeq"/>
        </authorList>
    </citation>
    <scope>IDENTIFICATION</scope>
    <source>
        <strain evidence="6">15112-1751.03</strain>
        <tissue evidence="6">Whole Adult</tissue>
    </source>
</reference>
<dbReference type="InterPro" id="IPR051368">
    <property type="entry name" value="SerProtInhib-TIL_Domain"/>
</dbReference>
<keyword evidence="2" id="KW-1015">Disulfide bond</keyword>
<name>A0A6P8XDU9_DROAB</name>
<keyword evidence="5" id="KW-1185">Reference proteome</keyword>
<keyword evidence="1" id="KW-0646">Protease inhibitor</keyword>
<accession>A0A6P8XDU9</accession>
<dbReference type="AlphaFoldDB" id="A0A6P8XDU9"/>
<dbReference type="CDD" id="cd19941">
    <property type="entry name" value="TIL"/>
    <property type="match status" value="1"/>
</dbReference>
<dbReference type="Gene3D" id="2.10.25.10">
    <property type="entry name" value="Laminin"/>
    <property type="match status" value="1"/>
</dbReference>
<dbReference type="RefSeq" id="XP_034109625.1">
    <property type="nucleotide sequence ID" value="XM_034253734.2"/>
</dbReference>
<evidence type="ECO:0000259" key="4">
    <source>
        <dbReference type="Pfam" id="PF01826"/>
    </source>
</evidence>
<keyword evidence="3" id="KW-0732">Signal</keyword>
<protein>
    <submittedName>
        <fullName evidence="6">Accessory gland protein Acp62F-like</fullName>
    </submittedName>
</protein>
<dbReference type="Pfam" id="PF01826">
    <property type="entry name" value="TIL"/>
    <property type="match status" value="1"/>
</dbReference>
<organism evidence="5 6">
    <name type="scientific">Drosophila albomicans</name>
    <name type="common">Fruit fly</name>
    <dbReference type="NCBI Taxonomy" id="7291"/>
    <lineage>
        <taxon>Eukaryota</taxon>
        <taxon>Metazoa</taxon>
        <taxon>Ecdysozoa</taxon>
        <taxon>Arthropoda</taxon>
        <taxon>Hexapoda</taxon>
        <taxon>Insecta</taxon>
        <taxon>Pterygota</taxon>
        <taxon>Neoptera</taxon>
        <taxon>Endopterygota</taxon>
        <taxon>Diptera</taxon>
        <taxon>Brachycera</taxon>
        <taxon>Muscomorpha</taxon>
        <taxon>Ephydroidea</taxon>
        <taxon>Drosophilidae</taxon>
        <taxon>Drosophila</taxon>
    </lineage>
</organism>
<feature type="signal peptide" evidence="3">
    <location>
        <begin position="1"/>
        <end position="24"/>
    </location>
</feature>
<proteinExistence type="predicted"/>
<evidence type="ECO:0000256" key="3">
    <source>
        <dbReference type="SAM" id="SignalP"/>
    </source>
</evidence>
<dbReference type="PANTHER" id="PTHR23259">
    <property type="entry name" value="RIDDLE"/>
    <property type="match status" value="1"/>
</dbReference>
<gene>
    <name evidence="6" type="primary">LOC117571541</name>
</gene>
<dbReference type="InterPro" id="IPR036084">
    <property type="entry name" value="Ser_inhib-like_sf"/>
</dbReference>
<evidence type="ECO:0000313" key="6">
    <source>
        <dbReference type="RefSeq" id="XP_034109625.1"/>
    </source>
</evidence>
<evidence type="ECO:0000256" key="1">
    <source>
        <dbReference type="ARBA" id="ARBA00022690"/>
    </source>
</evidence>
<dbReference type="PANTHER" id="PTHR23259:SF70">
    <property type="entry name" value="ACCESSORY GLAND PROTEIN ACP62F-RELATED"/>
    <property type="match status" value="1"/>
</dbReference>
<feature type="chain" id="PRO_5027551640" evidence="3">
    <location>
        <begin position="25"/>
        <end position="122"/>
    </location>
</feature>